<sequence length="270" mass="30084">MHGDIDHDHAVRRDLGSIEQRHDEVDLARGLLAGARHQSAYAGEGHGLRVTEAALDPSQRLDRGAHERQLRMGHRTLGADAHHEVRQLLAGVDPDSARGKDRRFLGQVVPGNQGRGGALFRWLGLDLQDCVRGELLAQWHANVERDCAREVLIDHHVSHVHQRASRRRCRLHGDPKLTDIPLDGHAQVDGGRSRSKGGQRKHRGHARLRMGVSRANKSGHQRDERQAPLQVIQEHSSPSNPTKTTRGQSRPRLTPTTTNASVLRHRIGAR</sequence>
<feature type="compositionally biased region" description="Polar residues" evidence="1">
    <location>
        <begin position="233"/>
        <end position="248"/>
    </location>
</feature>
<dbReference type="Proteomes" id="UP000321224">
    <property type="component" value="Unassembled WGS sequence"/>
</dbReference>
<evidence type="ECO:0000313" key="3">
    <source>
        <dbReference type="Proteomes" id="UP000321224"/>
    </source>
</evidence>
<proteinExistence type="predicted"/>
<evidence type="ECO:0000313" key="2">
    <source>
        <dbReference type="EMBL" id="GEL71670.1"/>
    </source>
</evidence>
<protein>
    <submittedName>
        <fullName evidence="2">Uncharacterized protein</fullName>
    </submittedName>
</protein>
<feature type="compositionally biased region" description="Basic residues" evidence="1">
    <location>
        <begin position="193"/>
        <end position="208"/>
    </location>
</feature>
<dbReference type="AlphaFoldDB" id="A0A511HDQ2"/>
<reference evidence="2 3" key="1">
    <citation type="submission" date="2019-07" db="EMBL/GenBank/DDBJ databases">
        <title>Whole genome shotgun sequence of Myxococcus virescens NBRC 100334.</title>
        <authorList>
            <person name="Hosoyama A."/>
            <person name="Uohara A."/>
            <person name="Ohji S."/>
            <person name="Ichikawa N."/>
        </authorList>
    </citation>
    <scope>NUCLEOTIDE SEQUENCE [LARGE SCALE GENOMIC DNA]</scope>
    <source>
        <strain evidence="2 3">NBRC 100334</strain>
    </source>
</reference>
<dbReference type="EMBL" id="BJVY01000018">
    <property type="protein sequence ID" value="GEL71670.1"/>
    <property type="molecule type" value="Genomic_DNA"/>
</dbReference>
<feature type="region of interest" description="Disordered" evidence="1">
    <location>
        <begin position="172"/>
        <end position="270"/>
    </location>
</feature>
<organism evidence="2 3">
    <name type="scientific">Myxococcus virescens</name>
    <dbReference type="NCBI Taxonomy" id="83456"/>
    <lineage>
        <taxon>Bacteria</taxon>
        <taxon>Pseudomonadati</taxon>
        <taxon>Myxococcota</taxon>
        <taxon>Myxococcia</taxon>
        <taxon>Myxococcales</taxon>
        <taxon>Cystobacterineae</taxon>
        <taxon>Myxococcaceae</taxon>
        <taxon>Myxococcus</taxon>
    </lineage>
</organism>
<gene>
    <name evidence="2" type="ORF">MVI01_34540</name>
</gene>
<accession>A0A511HDQ2</accession>
<evidence type="ECO:0000256" key="1">
    <source>
        <dbReference type="SAM" id="MobiDB-lite"/>
    </source>
</evidence>
<name>A0A511HDQ2_9BACT</name>
<comment type="caution">
    <text evidence="2">The sequence shown here is derived from an EMBL/GenBank/DDBJ whole genome shotgun (WGS) entry which is preliminary data.</text>
</comment>